<dbReference type="HAMAP" id="MF_00822">
    <property type="entry name" value="UreE"/>
    <property type="match status" value="1"/>
</dbReference>
<dbReference type="RefSeq" id="WP_111596017.1">
    <property type="nucleotide sequence ID" value="NZ_QLLL01000001.1"/>
</dbReference>
<evidence type="ECO:0000256" key="2">
    <source>
        <dbReference type="ARBA" id="ARBA00022490"/>
    </source>
</evidence>
<comment type="subcellular location">
    <subcellularLocation>
        <location evidence="1 5">Cytoplasm</location>
    </subcellularLocation>
</comment>
<dbReference type="GO" id="GO:0016151">
    <property type="term" value="F:nickel cation binding"/>
    <property type="evidence" value="ECO:0007669"/>
    <property type="project" value="UniProtKB-UniRule"/>
</dbReference>
<dbReference type="InterPro" id="IPR012406">
    <property type="entry name" value="UreE"/>
</dbReference>
<sequence length="165" mass="18912">MLIREIVGHVLNIDISNRTQDILDIEWYETTKRIARRTTRNGQDIALKLLQEKMRLQDGDILHMDEQQVIIIHIKPCEVLRIAPVNMREMAAICYEIGNKHLPLYIEGEALLIPYEAPIDRWLQASGYNAEKTTTQLLHPLQTSVTPHGNDTSLFTKILQFAAGN</sequence>
<comment type="similarity">
    <text evidence="5">Belongs to the UreE family.</text>
</comment>
<dbReference type="PIRSF" id="PIRSF036402">
    <property type="entry name" value="Ureas_acces_UreE"/>
    <property type="match status" value="1"/>
</dbReference>
<proteinExistence type="inferred from homology"/>
<dbReference type="Pfam" id="PF05194">
    <property type="entry name" value="UreE_C"/>
    <property type="match status" value="1"/>
</dbReference>
<dbReference type="SUPFAM" id="SSF69737">
    <property type="entry name" value="Urease metallochaperone UreE, C-terminal domain"/>
    <property type="match status" value="1"/>
</dbReference>
<dbReference type="OrthoDB" id="9810882at2"/>
<evidence type="ECO:0000256" key="5">
    <source>
        <dbReference type="HAMAP-Rule" id="MF_00822"/>
    </source>
</evidence>
<dbReference type="NCBIfam" id="NF009754">
    <property type="entry name" value="PRK13261.1-6"/>
    <property type="match status" value="1"/>
</dbReference>
<dbReference type="EMBL" id="QLLL01000001">
    <property type="protein sequence ID" value="RAJ10898.1"/>
    <property type="molecule type" value="Genomic_DNA"/>
</dbReference>
<comment type="function">
    <text evidence="5">Involved in urease metallocenter assembly. Binds nickel. Probably functions as a nickel donor during metallocenter assembly.</text>
</comment>
<name>A0A327R4B3_9BACT</name>
<evidence type="ECO:0000256" key="4">
    <source>
        <dbReference type="ARBA" id="ARBA00023186"/>
    </source>
</evidence>
<protein>
    <recommendedName>
        <fullName evidence="5">Urease accessory protein UreE</fullName>
    </recommendedName>
</protein>
<dbReference type="InterPro" id="IPR036118">
    <property type="entry name" value="UreE_N_sf"/>
</dbReference>
<feature type="domain" description="UreE urease accessory N-terminal" evidence="6">
    <location>
        <begin position="6"/>
        <end position="70"/>
    </location>
</feature>
<dbReference type="InterPro" id="IPR007864">
    <property type="entry name" value="UreE_C_dom"/>
</dbReference>
<dbReference type="GO" id="GO:0019627">
    <property type="term" value="P:urea metabolic process"/>
    <property type="evidence" value="ECO:0007669"/>
    <property type="project" value="InterPro"/>
</dbReference>
<dbReference type="SUPFAM" id="SSF69287">
    <property type="entry name" value="Urease metallochaperone UreE, N-terminal domain"/>
    <property type="match status" value="1"/>
</dbReference>
<keyword evidence="8" id="KW-1185">Reference proteome</keyword>
<dbReference type="GO" id="GO:0051082">
    <property type="term" value="F:unfolded protein binding"/>
    <property type="evidence" value="ECO:0007669"/>
    <property type="project" value="UniProtKB-UniRule"/>
</dbReference>
<dbReference type="Proteomes" id="UP000249547">
    <property type="component" value="Unassembled WGS sequence"/>
</dbReference>
<gene>
    <name evidence="5" type="primary">ureE</name>
    <name evidence="7" type="ORF">LX64_00505</name>
</gene>
<evidence type="ECO:0000256" key="3">
    <source>
        <dbReference type="ARBA" id="ARBA00022596"/>
    </source>
</evidence>
<keyword evidence="4 5" id="KW-0143">Chaperone</keyword>
<evidence type="ECO:0000256" key="1">
    <source>
        <dbReference type="ARBA" id="ARBA00004496"/>
    </source>
</evidence>
<organism evidence="7 8">
    <name type="scientific">Chitinophaga skermanii</name>
    <dbReference type="NCBI Taxonomy" id="331697"/>
    <lineage>
        <taxon>Bacteria</taxon>
        <taxon>Pseudomonadati</taxon>
        <taxon>Bacteroidota</taxon>
        <taxon>Chitinophagia</taxon>
        <taxon>Chitinophagales</taxon>
        <taxon>Chitinophagaceae</taxon>
        <taxon>Chitinophaga</taxon>
    </lineage>
</organism>
<dbReference type="Pfam" id="PF02814">
    <property type="entry name" value="UreE_N"/>
    <property type="match status" value="1"/>
</dbReference>
<comment type="caution">
    <text evidence="7">The sequence shown here is derived from an EMBL/GenBank/DDBJ whole genome shotgun (WGS) entry which is preliminary data.</text>
</comment>
<dbReference type="Gene3D" id="3.30.70.790">
    <property type="entry name" value="UreE, C-terminal domain"/>
    <property type="match status" value="1"/>
</dbReference>
<dbReference type="SMART" id="SM00988">
    <property type="entry name" value="UreE_N"/>
    <property type="match status" value="1"/>
</dbReference>
<evidence type="ECO:0000313" key="8">
    <source>
        <dbReference type="Proteomes" id="UP000249547"/>
    </source>
</evidence>
<keyword evidence="3 5" id="KW-0533">Nickel</keyword>
<keyword evidence="2 5" id="KW-0963">Cytoplasm</keyword>
<dbReference type="InterPro" id="IPR004029">
    <property type="entry name" value="UreE_N"/>
</dbReference>
<reference evidence="7 8" key="1">
    <citation type="submission" date="2018-06" db="EMBL/GenBank/DDBJ databases">
        <title>Genomic Encyclopedia of Archaeal and Bacterial Type Strains, Phase II (KMG-II): from individual species to whole genera.</title>
        <authorList>
            <person name="Goeker M."/>
        </authorList>
    </citation>
    <scope>NUCLEOTIDE SEQUENCE [LARGE SCALE GENOMIC DNA]</scope>
    <source>
        <strain evidence="7 8">DSM 23857</strain>
    </source>
</reference>
<accession>A0A327R4B3</accession>
<dbReference type="GO" id="GO:0065003">
    <property type="term" value="P:protein-containing complex assembly"/>
    <property type="evidence" value="ECO:0007669"/>
    <property type="project" value="InterPro"/>
</dbReference>
<evidence type="ECO:0000313" key="7">
    <source>
        <dbReference type="EMBL" id="RAJ10898.1"/>
    </source>
</evidence>
<evidence type="ECO:0000259" key="6">
    <source>
        <dbReference type="SMART" id="SM00988"/>
    </source>
</evidence>
<dbReference type="AlphaFoldDB" id="A0A327R4B3"/>
<dbReference type="GO" id="GO:0005737">
    <property type="term" value="C:cytoplasm"/>
    <property type="evidence" value="ECO:0007669"/>
    <property type="project" value="UniProtKB-SubCell"/>
</dbReference>
<dbReference type="Gene3D" id="2.60.260.20">
    <property type="entry name" value="Urease metallochaperone UreE, N-terminal domain"/>
    <property type="match status" value="1"/>
</dbReference>
<dbReference type="CDD" id="cd00571">
    <property type="entry name" value="UreE"/>
    <property type="match status" value="1"/>
</dbReference>
<dbReference type="GO" id="GO:0006457">
    <property type="term" value="P:protein folding"/>
    <property type="evidence" value="ECO:0007669"/>
    <property type="project" value="InterPro"/>
</dbReference>